<dbReference type="SUPFAM" id="SSF51735">
    <property type="entry name" value="NAD(P)-binding Rossmann-fold domains"/>
    <property type="match status" value="1"/>
</dbReference>
<protein>
    <recommendedName>
        <fullName evidence="3">NmrA-like domain-containing protein</fullName>
    </recommendedName>
</protein>
<evidence type="ECO:0000259" key="3">
    <source>
        <dbReference type="Pfam" id="PF05368"/>
    </source>
</evidence>
<dbReference type="GeneID" id="54561744"/>
<dbReference type="Proteomes" id="UP000799537">
    <property type="component" value="Unassembled WGS sequence"/>
</dbReference>
<dbReference type="GO" id="GO:0005634">
    <property type="term" value="C:nucleus"/>
    <property type="evidence" value="ECO:0007669"/>
    <property type="project" value="TreeGrafter"/>
</dbReference>
<evidence type="ECO:0000313" key="5">
    <source>
        <dbReference type="Proteomes" id="UP000799537"/>
    </source>
</evidence>
<dbReference type="Pfam" id="PF05368">
    <property type="entry name" value="NmrA"/>
    <property type="match status" value="1"/>
</dbReference>
<keyword evidence="5" id="KW-1185">Reference proteome</keyword>
<dbReference type="Gene3D" id="3.90.25.10">
    <property type="entry name" value="UDP-galactose 4-epimerase, domain 1"/>
    <property type="match status" value="1"/>
</dbReference>
<feature type="domain" description="NmrA-like" evidence="3">
    <location>
        <begin position="3"/>
        <end position="275"/>
    </location>
</feature>
<reference evidence="4" key="1">
    <citation type="journal article" date="2020" name="Stud. Mycol.">
        <title>101 Dothideomycetes genomes: a test case for predicting lifestyles and emergence of pathogens.</title>
        <authorList>
            <person name="Haridas S."/>
            <person name="Albert R."/>
            <person name="Binder M."/>
            <person name="Bloem J."/>
            <person name="Labutti K."/>
            <person name="Salamov A."/>
            <person name="Andreopoulos B."/>
            <person name="Baker S."/>
            <person name="Barry K."/>
            <person name="Bills G."/>
            <person name="Bluhm B."/>
            <person name="Cannon C."/>
            <person name="Castanera R."/>
            <person name="Culley D."/>
            <person name="Daum C."/>
            <person name="Ezra D."/>
            <person name="Gonzalez J."/>
            <person name="Henrissat B."/>
            <person name="Kuo A."/>
            <person name="Liang C."/>
            <person name="Lipzen A."/>
            <person name="Lutzoni F."/>
            <person name="Magnuson J."/>
            <person name="Mondo S."/>
            <person name="Nolan M."/>
            <person name="Ohm R."/>
            <person name="Pangilinan J."/>
            <person name="Park H.-J."/>
            <person name="Ramirez L."/>
            <person name="Alfaro M."/>
            <person name="Sun H."/>
            <person name="Tritt A."/>
            <person name="Yoshinaga Y."/>
            <person name="Zwiers L.-H."/>
            <person name="Turgeon B."/>
            <person name="Goodwin S."/>
            <person name="Spatafora J."/>
            <person name="Crous P."/>
            <person name="Grigoriev I."/>
        </authorList>
    </citation>
    <scope>NUCLEOTIDE SEQUENCE</scope>
    <source>
        <strain evidence="4">ATCC 36951</strain>
    </source>
</reference>
<dbReference type="RefSeq" id="XP_033663480.1">
    <property type="nucleotide sequence ID" value="XM_033808472.1"/>
</dbReference>
<sequence length="310" mass="34031">MSQKLIVVVGGTGKQGGSVARTFLNLPTWRVRITTRNPTSQAATELANLGAEVVQADLNDAASIEKAFTNANAIFLNTDYWAVWRPLKAALDAEGKSYESASEKAYETETGQGRRAVDAAAKVPSLERFIFSPLIDVIKASGGKYPRSQHANAKAWIANYIETAHPDLAKKTSLIYLGGYNDNPSLTPRPNEATGRYMFIMPLKNTFRMPIIDPSKSTGKFVRALIEDEQPGTKLLAYDTFPTISEIVSSWSNENGKEADLIPISIQALHEKMGMTWEHLDILSTLDETGDYMAGVEGYIEPQQLKASKI</sequence>
<organism evidence="4 5">
    <name type="scientific">Zasmidium cellare ATCC 36951</name>
    <dbReference type="NCBI Taxonomy" id="1080233"/>
    <lineage>
        <taxon>Eukaryota</taxon>
        <taxon>Fungi</taxon>
        <taxon>Dikarya</taxon>
        <taxon>Ascomycota</taxon>
        <taxon>Pezizomycotina</taxon>
        <taxon>Dothideomycetes</taxon>
        <taxon>Dothideomycetidae</taxon>
        <taxon>Mycosphaerellales</taxon>
        <taxon>Mycosphaerellaceae</taxon>
        <taxon>Zasmidium</taxon>
    </lineage>
</organism>
<proteinExistence type="inferred from homology"/>
<dbReference type="PANTHER" id="PTHR42748:SF29">
    <property type="entry name" value="NMRA-LIKE DOMAIN-CONTAINING PROTEIN"/>
    <property type="match status" value="1"/>
</dbReference>
<dbReference type="EMBL" id="ML993613">
    <property type="protein sequence ID" value="KAF2162591.1"/>
    <property type="molecule type" value="Genomic_DNA"/>
</dbReference>
<keyword evidence="2" id="KW-0521">NADP</keyword>
<evidence type="ECO:0000256" key="2">
    <source>
        <dbReference type="ARBA" id="ARBA00022857"/>
    </source>
</evidence>
<dbReference type="Gene3D" id="3.40.50.720">
    <property type="entry name" value="NAD(P)-binding Rossmann-like Domain"/>
    <property type="match status" value="1"/>
</dbReference>
<dbReference type="PANTHER" id="PTHR42748">
    <property type="entry name" value="NITROGEN METABOLITE REPRESSION PROTEIN NMRA FAMILY MEMBER"/>
    <property type="match status" value="1"/>
</dbReference>
<name>A0A6A6C6A6_ZASCE</name>
<dbReference type="InterPro" id="IPR008030">
    <property type="entry name" value="NmrA-like"/>
</dbReference>
<dbReference type="InterPro" id="IPR051164">
    <property type="entry name" value="NmrA-like_oxidored"/>
</dbReference>
<dbReference type="InterPro" id="IPR036291">
    <property type="entry name" value="NAD(P)-bd_dom_sf"/>
</dbReference>
<evidence type="ECO:0000313" key="4">
    <source>
        <dbReference type="EMBL" id="KAF2162591.1"/>
    </source>
</evidence>
<accession>A0A6A6C6A6</accession>
<dbReference type="OrthoDB" id="3358371at2759"/>
<evidence type="ECO:0000256" key="1">
    <source>
        <dbReference type="ARBA" id="ARBA00006328"/>
    </source>
</evidence>
<comment type="similarity">
    <text evidence="1">Belongs to the NmrA-type oxidoreductase family.</text>
</comment>
<gene>
    <name evidence="4" type="ORF">M409DRAFT_27212</name>
</gene>
<dbReference type="AlphaFoldDB" id="A0A6A6C6A6"/>